<evidence type="ECO:0000313" key="4">
    <source>
        <dbReference type="EnsemblProtists" id="EKX54976"/>
    </source>
</evidence>
<reference evidence="4" key="3">
    <citation type="submission" date="2016-03" db="UniProtKB">
        <authorList>
            <consortium name="EnsemblProtists"/>
        </authorList>
    </citation>
    <scope>IDENTIFICATION</scope>
</reference>
<dbReference type="EMBL" id="JH992966">
    <property type="protein sequence ID" value="EKX54976.1"/>
    <property type="molecule type" value="Genomic_DNA"/>
</dbReference>
<dbReference type="RefSeq" id="XP_005841956.1">
    <property type="nucleotide sequence ID" value="XM_005841899.1"/>
</dbReference>
<reference evidence="5" key="2">
    <citation type="submission" date="2012-11" db="EMBL/GenBank/DDBJ databases">
        <authorList>
            <person name="Kuo A."/>
            <person name="Curtis B.A."/>
            <person name="Tanifuji G."/>
            <person name="Burki F."/>
            <person name="Gruber A."/>
            <person name="Irimia M."/>
            <person name="Maruyama S."/>
            <person name="Arias M.C."/>
            <person name="Ball S.G."/>
            <person name="Gile G.H."/>
            <person name="Hirakawa Y."/>
            <person name="Hopkins J.F."/>
            <person name="Rensing S.A."/>
            <person name="Schmutz J."/>
            <person name="Symeonidi A."/>
            <person name="Elias M."/>
            <person name="Eveleigh R.J."/>
            <person name="Herman E.K."/>
            <person name="Klute M.J."/>
            <person name="Nakayama T."/>
            <person name="Obornik M."/>
            <person name="Reyes-Prieto A."/>
            <person name="Armbrust E.V."/>
            <person name="Aves S.J."/>
            <person name="Beiko R.G."/>
            <person name="Coutinho P."/>
            <person name="Dacks J.B."/>
            <person name="Durnford D.G."/>
            <person name="Fast N.M."/>
            <person name="Green B.R."/>
            <person name="Grisdale C."/>
            <person name="Hempe F."/>
            <person name="Henrissat B."/>
            <person name="Hoppner M.P."/>
            <person name="Ishida K.-I."/>
            <person name="Kim E."/>
            <person name="Koreny L."/>
            <person name="Kroth P.G."/>
            <person name="Liu Y."/>
            <person name="Malik S.-B."/>
            <person name="Maier U.G."/>
            <person name="McRose D."/>
            <person name="Mock T."/>
            <person name="Neilson J.A."/>
            <person name="Onodera N.T."/>
            <person name="Poole A.M."/>
            <person name="Pritham E.J."/>
            <person name="Richards T.A."/>
            <person name="Rocap G."/>
            <person name="Roy S.W."/>
            <person name="Sarai C."/>
            <person name="Schaack S."/>
            <person name="Shirato S."/>
            <person name="Slamovits C.H."/>
            <person name="Spencer D.F."/>
            <person name="Suzuki S."/>
            <person name="Worden A.Z."/>
            <person name="Zauner S."/>
            <person name="Barry K."/>
            <person name="Bell C."/>
            <person name="Bharti A.K."/>
            <person name="Crow J.A."/>
            <person name="Grimwood J."/>
            <person name="Kramer R."/>
            <person name="Lindquist E."/>
            <person name="Lucas S."/>
            <person name="Salamov A."/>
            <person name="McFadden G.I."/>
            <person name="Lane C.E."/>
            <person name="Keeling P.J."/>
            <person name="Gray M.W."/>
            <person name="Grigoriev I.V."/>
            <person name="Archibald J.M."/>
        </authorList>
    </citation>
    <scope>NUCLEOTIDE SEQUENCE</scope>
    <source>
        <strain evidence="5">CCMP2712</strain>
    </source>
</reference>
<dbReference type="HOGENOM" id="CLU_1052100_0_0_1"/>
<keyword evidence="1" id="KW-0677">Repeat</keyword>
<dbReference type="AlphaFoldDB" id="L1K2C3"/>
<dbReference type="Proteomes" id="UP000011087">
    <property type="component" value="Unassembled WGS sequence"/>
</dbReference>
<dbReference type="SMART" id="SM00557">
    <property type="entry name" value="IG_FLMN"/>
    <property type="match status" value="1"/>
</dbReference>
<evidence type="ECO:0000313" key="3">
    <source>
        <dbReference type="EMBL" id="EKX54976.1"/>
    </source>
</evidence>
<feature type="non-terminal residue" evidence="3">
    <location>
        <position position="265"/>
    </location>
</feature>
<dbReference type="InterPro" id="IPR001298">
    <property type="entry name" value="Filamin/ABP280_rpt"/>
</dbReference>
<dbReference type="GO" id="GO:0030036">
    <property type="term" value="P:actin cytoskeleton organization"/>
    <property type="evidence" value="ECO:0007669"/>
    <property type="project" value="InterPro"/>
</dbReference>
<dbReference type="OrthoDB" id="264520at2759"/>
<dbReference type="PROSITE" id="PS50194">
    <property type="entry name" value="FILAMIN_REPEAT"/>
    <property type="match status" value="2"/>
</dbReference>
<dbReference type="InterPro" id="IPR014756">
    <property type="entry name" value="Ig_E-set"/>
</dbReference>
<name>L1K2C3_GUITC</name>
<evidence type="ECO:0000256" key="2">
    <source>
        <dbReference type="PROSITE-ProRule" id="PRU00087"/>
    </source>
</evidence>
<dbReference type="InterPro" id="IPR017868">
    <property type="entry name" value="Filamin/ABP280_repeat-like"/>
</dbReference>
<dbReference type="PANTHER" id="PTHR38537">
    <property type="entry name" value="JITTERBUG, ISOFORM N"/>
    <property type="match status" value="1"/>
</dbReference>
<gene>
    <name evidence="3" type="ORF">GUITHDRAFT_62903</name>
</gene>
<dbReference type="Gene3D" id="2.60.40.10">
    <property type="entry name" value="Immunoglobulins"/>
    <property type="match status" value="3"/>
</dbReference>
<feature type="repeat" description="Filamin" evidence="2">
    <location>
        <begin position="69"/>
        <end position="181"/>
    </location>
</feature>
<dbReference type="InterPro" id="IPR044801">
    <property type="entry name" value="Filamin"/>
</dbReference>
<protein>
    <submittedName>
        <fullName evidence="3 4">Uncharacterized protein</fullName>
    </submittedName>
</protein>
<dbReference type="KEGG" id="gtt:GUITHDRAFT_62903"/>
<dbReference type="EnsemblProtists" id="EKX54976">
    <property type="protein sequence ID" value="EKX54976"/>
    <property type="gene ID" value="GUITHDRAFT_62903"/>
</dbReference>
<dbReference type="PaxDb" id="55529-EKX54976"/>
<feature type="repeat" description="Filamin" evidence="2">
    <location>
        <begin position="1"/>
        <end position="78"/>
    </location>
</feature>
<accession>L1K2C3</accession>
<dbReference type="GeneID" id="17311655"/>
<evidence type="ECO:0000313" key="5">
    <source>
        <dbReference type="Proteomes" id="UP000011087"/>
    </source>
</evidence>
<dbReference type="SUPFAM" id="SSF81296">
    <property type="entry name" value="E set domains"/>
    <property type="match status" value="2"/>
</dbReference>
<dbReference type="Pfam" id="PF00630">
    <property type="entry name" value="Filamin"/>
    <property type="match status" value="1"/>
</dbReference>
<evidence type="ECO:0000256" key="1">
    <source>
        <dbReference type="ARBA" id="ARBA00022737"/>
    </source>
</evidence>
<sequence length="265" mass="27196">MNQRFYILTASNNGNLLTLGGAEFQATISGPAYITSNSVDGQDGTYFIDFLATRSGEYVARVFQLPQDIGGSPASFAVLPGPSFPANTLVSLQDGQVVTAGLAFSFTAQARDEYGNARGEGGDGVEIAFRHASGGSVQVSVLDFANGTYAVVFSVTVSGSYSLSVRLGSQDIGGSPASFAVLPGPSFPANTLVSLQDGQVVTAGLAFSFTAQARDEYGNARGEGGDGVEIAFRHASGGSVQVSGLDLQTGEYSFSALLTASGTYT</sequence>
<keyword evidence="5" id="KW-1185">Reference proteome</keyword>
<reference evidence="3 5" key="1">
    <citation type="journal article" date="2012" name="Nature">
        <title>Algal genomes reveal evolutionary mosaicism and the fate of nucleomorphs.</title>
        <authorList>
            <consortium name="DOE Joint Genome Institute"/>
            <person name="Curtis B.A."/>
            <person name="Tanifuji G."/>
            <person name="Burki F."/>
            <person name="Gruber A."/>
            <person name="Irimia M."/>
            <person name="Maruyama S."/>
            <person name="Arias M.C."/>
            <person name="Ball S.G."/>
            <person name="Gile G.H."/>
            <person name="Hirakawa Y."/>
            <person name="Hopkins J.F."/>
            <person name="Kuo A."/>
            <person name="Rensing S.A."/>
            <person name="Schmutz J."/>
            <person name="Symeonidi A."/>
            <person name="Elias M."/>
            <person name="Eveleigh R.J."/>
            <person name="Herman E.K."/>
            <person name="Klute M.J."/>
            <person name="Nakayama T."/>
            <person name="Obornik M."/>
            <person name="Reyes-Prieto A."/>
            <person name="Armbrust E.V."/>
            <person name="Aves S.J."/>
            <person name="Beiko R.G."/>
            <person name="Coutinho P."/>
            <person name="Dacks J.B."/>
            <person name="Durnford D.G."/>
            <person name="Fast N.M."/>
            <person name="Green B.R."/>
            <person name="Grisdale C.J."/>
            <person name="Hempel F."/>
            <person name="Henrissat B."/>
            <person name="Hoppner M.P."/>
            <person name="Ishida K."/>
            <person name="Kim E."/>
            <person name="Koreny L."/>
            <person name="Kroth P.G."/>
            <person name="Liu Y."/>
            <person name="Malik S.B."/>
            <person name="Maier U.G."/>
            <person name="McRose D."/>
            <person name="Mock T."/>
            <person name="Neilson J.A."/>
            <person name="Onodera N.T."/>
            <person name="Poole A.M."/>
            <person name="Pritham E.J."/>
            <person name="Richards T.A."/>
            <person name="Rocap G."/>
            <person name="Roy S.W."/>
            <person name="Sarai C."/>
            <person name="Schaack S."/>
            <person name="Shirato S."/>
            <person name="Slamovits C.H."/>
            <person name="Spencer D.F."/>
            <person name="Suzuki S."/>
            <person name="Worden A.Z."/>
            <person name="Zauner S."/>
            <person name="Barry K."/>
            <person name="Bell C."/>
            <person name="Bharti A.K."/>
            <person name="Crow J.A."/>
            <person name="Grimwood J."/>
            <person name="Kramer R."/>
            <person name="Lindquist E."/>
            <person name="Lucas S."/>
            <person name="Salamov A."/>
            <person name="McFadden G.I."/>
            <person name="Lane C.E."/>
            <person name="Keeling P.J."/>
            <person name="Gray M.W."/>
            <person name="Grigoriev I.V."/>
            <person name="Archibald J.M."/>
        </authorList>
    </citation>
    <scope>NUCLEOTIDE SEQUENCE</scope>
    <source>
        <strain evidence="3 5">CCMP2712</strain>
    </source>
</reference>
<organism evidence="3">
    <name type="scientific">Guillardia theta (strain CCMP2712)</name>
    <name type="common">Cryptophyte</name>
    <dbReference type="NCBI Taxonomy" id="905079"/>
    <lineage>
        <taxon>Eukaryota</taxon>
        <taxon>Cryptophyceae</taxon>
        <taxon>Pyrenomonadales</taxon>
        <taxon>Geminigeraceae</taxon>
        <taxon>Guillardia</taxon>
    </lineage>
</organism>
<dbReference type="InterPro" id="IPR013783">
    <property type="entry name" value="Ig-like_fold"/>
</dbReference>
<dbReference type="STRING" id="905079.L1K2C3"/>
<dbReference type="GO" id="GO:0051015">
    <property type="term" value="F:actin filament binding"/>
    <property type="evidence" value="ECO:0007669"/>
    <property type="project" value="InterPro"/>
</dbReference>
<dbReference type="PANTHER" id="PTHR38537:SF8">
    <property type="entry name" value="FILAMIN-A"/>
    <property type="match status" value="1"/>
</dbReference>
<dbReference type="OMA" id="DVHIHDT"/>
<proteinExistence type="predicted"/>